<sequence>MITMITQVSFCFCRATKHELINFTEFYSAIISNRSYLPSTSRGASTSTFTKGSVLRGSRSVHTEKQDYKPKTSTALPILALDASSSNRDALENSEDLSTEPESKWGFLTQLPEKPEKEPVILAHQAMAKLRQRLHRRTMEPEDLVGCAQICPVPMIEANAFAERISQLGFKLSKMEFLKIWKRFDPDSHGRVSRESILRHLCLDSQIDELCFSKTAVKKSEHRKCPSAEDLITWLTRRFRTGFRKLLAVLAKSRACVDDNDSVPEHLISTDAFAKGLKCLHLPELSSCHVRRFFDRFGMKSTSNGLFPLHELLRHFQDRSQAGVAHHLFSTSYLPLALQDSHSASGGDNEQITFRKLEREIISMFHGEFLTFLNAFRDLDTRKRGTISAVSMRSLLKTQFGFDYSEQEFRDILERLPLDSEGEIQYAEFMRHFDSTSSSLNTLFDEKGFSGQQQDFQTSRYSEDSAKPRPNEPPQQTVRRSVEQLHTIIQERVRELAEQVEKRFQEIDVYNSGRINLEQFHRLLQCLHIEPEITLGELRILWPTLFTGVKQMITLHEFLRHFLYNKLDAAYPNSKLVPPRLGDADLRPCSKRLNGVTCLLKDSLRSKIDLYYPRLLEELTNMDTEHSGYIHSDQFGTVLSEMCPSLTTDEIMELTQKYKLKKDGTICYLEMLKPFAHKRERWQAHTTWIRAHEKCSRPLYRIQQAPSLTDLFPRLGMKKRIPHLQWNRMRRSMQKADQDGLGRVDAPVFREILREGTGVYLTDEQVYELLTSLDSDLTGTLPYTRLLDSAEKSLKSAEHTVKKDAEYPREDHLAHSEGEDESQKVPPDMQQ</sequence>
<protein>
    <recommendedName>
        <fullName evidence="2">EF-hand domain-containing protein</fullName>
    </recommendedName>
</protein>
<organism evidence="3 4">
    <name type="scientific">Fasciola hepatica</name>
    <name type="common">Liver fluke</name>
    <dbReference type="NCBI Taxonomy" id="6192"/>
    <lineage>
        <taxon>Eukaryota</taxon>
        <taxon>Metazoa</taxon>
        <taxon>Spiralia</taxon>
        <taxon>Lophotrochozoa</taxon>
        <taxon>Platyhelminthes</taxon>
        <taxon>Trematoda</taxon>
        <taxon>Digenea</taxon>
        <taxon>Plagiorchiida</taxon>
        <taxon>Echinostomata</taxon>
        <taxon>Echinostomatoidea</taxon>
        <taxon>Fasciolidae</taxon>
        <taxon>Fasciola</taxon>
    </lineage>
</organism>
<dbReference type="InterPro" id="IPR002048">
    <property type="entry name" value="EF_hand_dom"/>
</dbReference>
<dbReference type="InterPro" id="IPR011992">
    <property type="entry name" value="EF-hand-dom_pair"/>
</dbReference>
<dbReference type="InterPro" id="IPR052603">
    <property type="entry name" value="EFCB6"/>
</dbReference>
<feature type="region of interest" description="Disordered" evidence="1">
    <location>
        <begin position="451"/>
        <end position="480"/>
    </location>
</feature>
<dbReference type="Proteomes" id="UP000230066">
    <property type="component" value="Unassembled WGS sequence"/>
</dbReference>
<accession>A0A4E0RXW6</accession>
<dbReference type="Pfam" id="PF13499">
    <property type="entry name" value="EF-hand_7"/>
    <property type="match status" value="1"/>
</dbReference>
<dbReference type="AlphaFoldDB" id="A0A4E0RXW6"/>
<feature type="compositionally biased region" description="Basic and acidic residues" evidence="1">
    <location>
        <begin position="794"/>
        <end position="823"/>
    </location>
</feature>
<feature type="domain" description="EF-hand" evidence="2">
    <location>
        <begin position="495"/>
        <end position="530"/>
    </location>
</feature>
<evidence type="ECO:0000256" key="1">
    <source>
        <dbReference type="SAM" id="MobiDB-lite"/>
    </source>
</evidence>
<dbReference type="PANTHER" id="PTHR20875:SF5">
    <property type="entry name" value="EF-HAND DOMAIN-CONTAINING PROTEIN"/>
    <property type="match status" value="1"/>
</dbReference>
<dbReference type="PROSITE" id="PS50222">
    <property type="entry name" value="EF_HAND_2"/>
    <property type="match status" value="1"/>
</dbReference>
<dbReference type="Gene3D" id="1.10.238.10">
    <property type="entry name" value="EF-hand"/>
    <property type="match status" value="5"/>
</dbReference>
<name>A0A4E0RXW6_FASHE</name>
<evidence type="ECO:0000313" key="3">
    <source>
        <dbReference type="EMBL" id="THD26927.1"/>
    </source>
</evidence>
<dbReference type="GO" id="GO:0005509">
    <property type="term" value="F:calcium ion binding"/>
    <property type="evidence" value="ECO:0007669"/>
    <property type="project" value="InterPro"/>
</dbReference>
<keyword evidence="4" id="KW-1185">Reference proteome</keyword>
<comment type="caution">
    <text evidence="3">The sequence shown here is derived from an EMBL/GenBank/DDBJ whole genome shotgun (WGS) entry which is preliminary data.</text>
</comment>
<gene>
    <name evidence="3" type="ORF">D915_002267</name>
</gene>
<dbReference type="PANTHER" id="PTHR20875">
    <property type="entry name" value="EF-HAND CALCIUM-BINDING DOMAIN-CONTAINING PROTEIN 6-RELATED"/>
    <property type="match status" value="1"/>
</dbReference>
<evidence type="ECO:0000259" key="2">
    <source>
        <dbReference type="PROSITE" id="PS50222"/>
    </source>
</evidence>
<feature type="compositionally biased region" description="Basic and acidic residues" evidence="1">
    <location>
        <begin position="461"/>
        <end position="470"/>
    </location>
</feature>
<dbReference type="EMBL" id="JXXN02000585">
    <property type="protein sequence ID" value="THD26927.1"/>
    <property type="molecule type" value="Genomic_DNA"/>
</dbReference>
<reference evidence="3" key="1">
    <citation type="submission" date="2019-03" db="EMBL/GenBank/DDBJ databases">
        <title>Improved annotation for the trematode Fasciola hepatica.</title>
        <authorList>
            <person name="Choi Y.-J."/>
            <person name="Martin J."/>
            <person name="Mitreva M."/>
        </authorList>
    </citation>
    <scope>NUCLEOTIDE SEQUENCE [LARGE SCALE GENOMIC DNA]</scope>
</reference>
<evidence type="ECO:0000313" key="4">
    <source>
        <dbReference type="Proteomes" id="UP000230066"/>
    </source>
</evidence>
<dbReference type="SUPFAM" id="SSF47473">
    <property type="entry name" value="EF-hand"/>
    <property type="match status" value="3"/>
</dbReference>
<proteinExistence type="predicted"/>
<feature type="region of interest" description="Disordered" evidence="1">
    <location>
        <begin position="794"/>
        <end position="831"/>
    </location>
</feature>
<feature type="compositionally biased region" description="Polar residues" evidence="1">
    <location>
        <begin position="451"/>
        <end position="460"/>
    </location>
</feature>
<dbReference type="SMART" id="SM00054">
    <property type="entry name" value="EFh"/>
    <property type="match status" value="6"/>
</dbReference>